<dbReference type="EMBL" id="JASVDS010000001">
    <property type="protein sequence ID" value="MDL5031229.1"/>
    <property type="molecule type" value="Genomic_DNA"/>
</dbReference>
<name>A0ABT7LEE9_9BURK</name>
<sequence length="68" mass="7451">MTEVVPVLLAAFTVSELREEIFMRDAESQPVQALGAGNIQVEGCGAVTRIKIGILMGFPQFMERGFCF</sequence>
<comment type="caution">
    <text evidence="1">The sequence shown here is derived from an EMBL/GenBank/DDBJ whole genome shotgun (WGS) entry which is preliminary data.</text>
</comment>
<keyword evidence="2" id="KW-1185">Reference proteome</keyword>
<protein>
    <submittedName>
        <fullName evidence="1">Uncharacterized protein</fullName>
    </submittedName>
</protein>
<evidence type="ECO:0000313" key="1">
    <source>
        <dbReference type="EMBL" id="MDL5031229.1"/>
    </source>
</evidence>
<gene>
    <name evidence="1" type="ORF">QRD43_04850</name>
</gene>
<dbReference type="Proteomes" id="UP001238603">
    <property type="component" value="Unassembled WGS sequence"/>
</dbReference>
<accession>A0ABT7LEE9</accession>
<proteinExistence type="predicted"/>
<evidence type="ECO:0000313" key="2">
    <source>
        <dbReference type="Proteomes" id="UP001238603"/>
    </source>
</evidence>
<reference evidence="1 2" key="1">
    <citation type="submission" date="2023-06" db="EMBL/GenBank/DDBJ databases">
        <title>Pelomonas sp. APW6 16S ribosomal RNA gene genome sequencing and assembly.</title>
        <authorList>
            <person name="Woo H."/>
        </authorList>
    </citation>
    <scope>NUCLEOTIDE SEQUENCE [LARGE SCALE GENOMIC DNA]</scope>
    <source>
        <strain evidence="1 2">APW6</strain>
    </source>
</reference>
<dbReference type="RefSeq" id="WP_285981340.1">
    <property type="nucleotide sequence ID" value="NZ_JASVDS010000001.1"/>
</dbReference>
<organism evidence="1 2">
    <name type="scientific">Roseateles subflavus</name>
    <dbReference type="NCBI Taxonomy" id="3053353"/>
    <lineage>
        <taxon>Bacteria</taxon>
        <taxon>Pseudomonadati</taxon>
        <taxon>Pseudomonadota</taxon>
        <taxon>Betaproteobacteria</taxon>
        <taxon>Burkholderiales</taxon>
        <taxon>Sphaerotilaceae</taxon>
        <taxon>Roseateles</taxon>
    </lineage>
</organism>